<keyword evidence="2" id="KW-1133">Transmembrane helix</keyword>
<keyword evidence="3" id="KW-0732">Signal</keyword>
<feature type="transmembrane region" description="Helical" evidence="2">
    <location>
        <begin position="183"/>
        <end position="202"/>
    </location>
</feature>
<evidence type="ECO:0000256" key="3">
    <source>
        <dbReference type="SAM" id="SignalP"/>
    </source>
</evidence>
<proteinExistence type="predicted"/>
<evidence type="ECO:0000313" key="5">
    <source>
        <dbReference type="Proteomes" id="UP000230066"/>
    </source>
</evidence>
<keyword evidence="2" id="KW-0472">Membrane</keyword>
<evidence type="ECO:0000256" key="1">
    <source>
        <dbReference type="SAM" id="MobiDB-lite"/>
    </source>
</evidence>
<feature type="transmembrane region" description="Helical" evidence="2">
    <location>
        <begin position="397"/>
        <end position="421"/>
    </location>
</feature>
<feature type="transmembrane region" description="Helical" evidence="2">
    <location>
        <begin position="353"/>
        <end position="373"/>
    </location>
</feature>
<reference evidence="4" key="1">
    <citation type="submission" date="2019-03" db="EMBL/GenBank/DDBJ databases">
        <title>Improved annotation for the trematode Fasciola hepatica.</title>
        <authorList>
            <person name="Choi Y.-J."/>
            <person name="Martin J."/>
            <person name="Mitreva M."/>
        </authorList>
    </citation>
    <scope>NUCLEOTIDE SEQUENCE [LARGE SCALE GENOMIC DNA]</scope>
</reference>
<dbReference type="EMBL" id="JXXN02001389">
    <property type="protein sequence ID" value="THD24870.1"/>
    <property type="molecule type" value="Genomic_DNA"/>
</dbReference>
<name>A0A4E0S1N6_FASHE</name>
<feature type="signal peptide" evidence="3">
    <location>
        <begin position="1"/>
        <end position="22"/>
    </location>
</feature>
<evidence type="ECO:0000256" key="2">
    <source>
        <dbReference type="SAM" id="Phobius"/>
    </source>
</evidence>
<gene>
    <name evidence="4" type="ORF">D915_004504</name>
</gene>
<dbReference type="AlphaFoldDB" id="A0A4E0S1N6"/>
<evidence type="ECO:0000313" key="4">
    <source>
        <dbReference type="EMBL" id="THD24870.1"/>
    </source>
</evidence>
<protein>
    <submittedName>
        <fullName evidence="4">Uncharacterized protein</fullName>
    </submittedName>
</protein>
<keyword evidence="2" id="KW-0812">Transmembrane</keyword>
<sequence length="667" mass="75526">MEPFCTSCVIILLALFSSQSRTQITEMMRNETDSTQSNGGTLNHGTALRPYLEQLSRLLHLPAGENAFSAPETRQAVCEQRIQVFLLNESFFSTAVQVAEDVDGIRYNHTALGKTLCELEGHTSYEQYFFSLWANSTERFIGKTLLENAINPILQSIVLISLISLACPIFYKLSRSEIRLGLWHFLFIYSLVGCVRALLLYLPNVILRVVALVHSRPKITQHARLDNLGVVACPTINFVDQVLLFMPNSLVPILLWDQIFRFKSTTMHPLSTRVQTRVPSFKMGPVPIITVPPSPLGSRTNLDSSTSVPQTPHSSPRITRTNPRAQREPHGSISISTQNTLIRDGITTFGAKLVTITVFVIHAFSQVHVLWLYTYKDGKCNFNRQEHSTVFSVGYPYFLRVTLCLIPDFVCLAGLIHIVWIRICRRPVGRLPSAPLEKSNTVRSPTVNSKAQTGHFPWDDSSYSGGRTLFVSKCRSCVIRIQIGKKTSKTFTEHEQNNGLSGSMKRSEAGYDSIMVVGKTHSDYIHLISQPRADLCMAVTLAFSLLTFTVPQDIEWLSLYKMGYHGDNDFVKNFQLIKIAELIKQLSDCWYLLGWALFMPLLFLSNPSVRAQFSQLYCQRIRCRPGHCRLCYCGYYCDTEDNRAFQQNEQKDDLDTPQTAYDFHEVS</sequence>
<feature type="chain" id="PRO_5020027411" evidence="3">
    <location>
        <begin position="23"/>
        <end position="667"/>
    </location>
</feature>
<organism evidence="4 5">
    <name type="scientific">Fasciola hepatica</name>
    <name type="common">Liver fluke</name>
    <dbReference type="NCBI Taxonomy" id="6192"/>
    <lineage>
        <taxon>Eukaryota</taxon>
        <taxon>Metazoa</taxon>
        <taxon>Spiralia</taxon>
        <taxon>Lophotrochozoa</taxon>
        <taxon>Platyhelminthes</taxon>
        <taxon>Trematoda</taxon>
        <taxon>Digenea</taxon>
        <taxon>Plagiorchiida</taxon>
        <taxon>Echinostomata</taxon>
        <taxon>Echinostomatoidea</taxon>
        <taxon>Fasciolidae</taxon>
        <taxon>Fasciola</taxon>
    </lineage>
</organism>
<comment type="caution">
    <text evidence="4">The sequence shown here is derived from an EMBL/GenBank/DDBJ whole genome shotgun (WGS) entry which is preliminary data.</text>
</comment>
<dbReference type="Proteomes" id="UP000230066">
    <property type="component" value="Unassembled WGS sequence"/>
</dbReference>
<feature type="transmembrane region" description="Helical" evidence="2">
    <location>
        <begin position="153"/>
        <end position="171"/>
    </location>
</feature>
<keyword evidence="5" id="KW-1185">Reference proteome</keyword>
<feature type="region of interest" description="Disordered" evidence="1">
    <location>
        <begin position="292"/>
        <end position="332"/>
    </location>
</feature>
<feature type="compositionally biased region" description="Polar residues" evidence="1">
    <location>
        <begin position="297"/>
        <end position="324"/>
    </location>
</feature>
<accession>A0A4E0S1N6</accession>